<reference evidence="6 7" key="1">
    <citation type="submission" date="2021-01" db="EMBL/GenBank/DDBJ databases">
        <title>Whole genome shotgun sequence of Catellatospora citrea NBRC 14495.</title>
        <authorList>
            <person name="Komaki H."/>
            <person name="Tamura T."/>
        </authorList>
    </citation>
    <scope>NUCLEOTIDE SEQUENCE [LARGE SCALE GENOMIC DNA]</scope>
    <source>
        <strain evidence="6 7">NBRC 14495</strain>
    </source>
</reference>
<accession>A0A8J3KHD5</accession>
<dbReference type="Pfam" id="PF06857">
    <property type="entry name" value="ACP"/>
    <property type="match status" value="1"/>
</dbReference>
<evidence type="ECO:0000313" key="7">
    <source>
        <dbReference type="Proteomes" id="UP000659904"/>
    </source>
</evidence>
<keyword evidence="7" id="KW-1185">Reference proteome</keyword>
<feature type="modified residue" description="O-(phosphoribosyl dephospho-coenzyme A)serine" evidence="5">
    <location>
        <position position="25"/>
    </location>
</feature>
<comment type="PTM">
    <text evidence="5">Covalently binds the prosthetic group of malonate decarboxylase.</text>
</comment>
<evidence type="ECO:0000256" key="5">
    <source>
        <dbReference type="PIRSR" id="PIRSR609662-50"/>
    </source>
</evidence>
<gene>
    <name evidence="6" type="primary">mdcC</name>
    <name evidence="6" type="ORF">Cci01nite_20720</name>
</gene>
<evidence type="ECO:0000256" key="3">
    <source>
        <dbReference type="ARBA" id="ARBA00022553"/>
    </source>
</evidence>
<dbReference type="EMBL" id="BONH01000007">
    <property type="protein sequence ID" value="GIF96978.1"/>
    <property type="molecule type" value="Genomic_DNA"/>
</dbReference>
<organism evidence="6 7">
    <name type="scientific">Catellatospora citrea</name>
    <dbReference type="NCBI Taxonomy" id="53366"/>
    <lineage>
        <taxon>Bacteria</taxon>
        <taxon>Bacillati</taxon>
        <taxon>Actinomycetota</taxon>
        <taxon>Actinomycetes</taxon>
        <taxon>Micromonosporales</taxon>
        <taxon>Micromonosporaceae</taxon>
        <taxon>Catellatospora</taxon>
    </lineage>
</organism>
<dbReference type="NCBIfam" id="TIGR03130">
    <property type="entry name" value="malonate_delta"/>
    <property type="match status" value="1"/>
</dbReference>
<evidence type="ECO:0000313" key="6">
    <source>
        <dbReference type="EMBL" id="GIF96978.1"/>
    </source>
</evidence>
<keyword evidence="2" id="KW-0963">Cytoplasm</keyword>
<dbReference type="Proteomes" id="UP000659904">
    <property type="component" value="Unassembled WGS sequence"/>
</dbReference>
<evidence type="ECO:0000256" key="4">
    <source>
        <dbReference type="NCBIfam" id="TIGR03130"/>
    </source>
</evidence>
<dbReference type="GO" id="GO:0005737">
    <property type="term" value="C:cytoplasm"/>
    <property type="evidence" value="ECO:0007669"/>
    <property type="project" value="UniProtKB-SubCell"/>
</dbReference>
<proteinExistence type="inferred from homology"/>
<dbReference type="HAMAP" id="MF_00710">
    <property type="entry name" value="Malonate_deCO2ase_dsu"/>
    <property type="match status" value="1"/>
</dbReference>
<name>A0A8J3KHD5_9ACTN</name>
<dbReference type="RefSeq" id="WP_120314852.1">
    <property type="nucleotide sequence ID" value="NZ_BONH01000007.1"/>
</dbReference>
<evidence type="ECO:0000256" key="1">
    <source>
        <dbReference type="ARBA" id="ARBA00004496"/>
    </source>
</evidence>
<keyword evidence="3 5" id="KW-0597">Phosphoprotein</keyword>
<dbReference type="InterPro" id="IPR023439">
    <property type="entry name" value="Mal_deCO2ase/Cit_lyase_ACP"/>
</dbReference>
<evidence type="ECO:0000256" key="2">
    <source>
        <dbReference type="ARBA" id="ARBA00022490"/>
    </source>
</evidence>
<comment type="subcellular location">
    <subcellularLocation>
        <location evidence="1">Cytoplasm</location>
    </subcellularLocation>
</comment>
<dbReference type="InterPro" id="IPR009662">
    <property type="entry name" value="Malonate_deCO2ase_dsu"/>
</dbReference>
<dbReference type="AlphaFoldDB" id="A0A8J3KHD5"/>
<protein>
    <recommendedName>
        <fullName evidence="4">Malonate decarboxylase acyl carrier protein</fullName>
    </recommendedName>
</protein>
<comment type="caution">
    <text evidence="6">The sequence shown here is derived from an EMBL/GenBank/DDBJ whole genome shotgun (WGS) entry which is preliminary data.</text>
</comment>
<sequence>MRTLQFTFPAASRAARRAHVGVVGSGDLEILFEPTGAAGSATVRVRTSVEGFDEVWQATLQRFFARVPLAGSWELNDAAATPALVTLRLQQAAQAAGGGASEPSATGMREAS</sequence>